<dbReference type="AlphaFoldDB" id="A0A0N8KH80"/>
<dbReference type="PANTHER" id="PTHR43140">
    <property type="entry name" value="TYPE-1 RESTRICTION ENZYME ECOKI SPECIFICITY PROTEIN"/>
    <property type="match status" value="1"/>
</dbReference>
<evidence type="ECO:0000313" key="5">
    <source>
        <dbReference type="EMBL" id="KPQ18994.1"/>
    </source>
</evidence>
<sequence>MRADWIEVELDEVCQINMGQSPPSSTYNEEGNGLPFFQGKAEFTNLHPKVVKWCTDPKKIAEKGDILISVRAPVGSTNIADQKCAIGRGLAAITFPFGNGYLWYYLQLIEKKLDSLGTGTTFKAISGKILRSQKLPLPPLPEQRAIVARIEEQFSELDHAVSSLQAAQAKLDIYRQAVLKKAFEGGFTSGENWKFVELNSVSEKIQDGSHFSPKLKLDKRESGFYPYVTSKNIRNGFLELDNLEFVDKDFHDSIFNRCDPRKGDLLLTKDGVNTGNVAINTFEEPISLLSSVCLIRPKVEFLSVSFLMYFIQSPTGFRNMTGEMTGTAIKRIILKKIKQTKIPLPPIQEQTQIVQEIESRLSVADKLAETILTSLQKAEALRQSILKKAFEGRLLSDAEVEACRKEADWEPVEKLLERIKQEKRKKEIFT</sequence>
<protein>
    <submittedName>
        <fullName evidence="5">Type I site-specific restriction-modification system HsdS family specificity subunit</fullName>
    </submittedName>
</protein>
<dbReference type="Gene3D" id="3.90.220.20">
    <property type="entry name" value="DNA methylase specificity domains"/>
    <property type="match status" value="2"/>
</dbReference>
<dbReference type="PATRIC" id="fig|1305737.6.peg.1494"/>
<dbReference type="GO" id="GO:0009307">
    <property type="term" value="P:DNA restriction-modification system"/>
    <property type="evidence" value="ECO:0007669"/>
    <property type="project" value="UniProtKB-KW"/>
</dbReference>
<evidence type="ECO:0000313" key="6">
    <source>
        <dbReference type="Proteomes" id="UP000050421"/>
    </source>
</evidence>
<dbReference type="Proteomes" id="UP000050421">
    <property type="component" value="Unassembled WGS sequence"/>
</dbReference>
<dbReference type="Pfam" id="PF01420">
    <property type="entry name" value="Methylase_S"/>
    <property type="match status" value="2"/>
</dbReference>
<dbReference type="CDD" id="cd17497">
    <property type="entry name" value="RMtype1_S_TteMORF1547P-TRD2-CR2_like"/>
    <property type="match status" value="1"/>
</dbReference>
<dbReference type="InterPro" id="IPR000055">
    <property type="entry name" value="Restrct_endonuc_typeI_TRD"/>
</dbReference>
<gene>
    <name evidence="5" type="ORF">HLUCCX10_04225</name>
</gene>
<evidence type="ECO:0000259" key="4">
    <source>
        <dbReference type="Pfam" id="PF01420"/>
    </source>
</evidence>
<organism evidence="5 6">
    <name type="scientific">Algoriphagus marincola HL-49</name>
    <dbReference type="NCBI Taxonomy" id="1305737"/>
    <lineage>
        <taxon>Bacteria</taxon>
        <taxon>Pseudomonadati</taxon>
        <taxon>Bacteroidota</taxon>
        <taxon>Cytophagia</taxon>
        <taxon>Cytophagales</taxon>
        <taxon>Cyclobacteriaceae</taxon>
        <taxon>Algoriphagus</taxon>
    </lineage>
</organism>
<evidence type="ECO:0000256" key="1">
    <source>
        <dbReference type="ARBA" id="ARBA00010923"/>
    </source>
</evidence>
<feature type="domain" description="Type I restriction modification DNA specificity" evidence="4">
    <location>
        <begin position="191"/>
        <end position="369"/>
    </location>
</feature>
<comment type="caution">
    <text evidence="5">The sequence shown here is derived from an EMBL/GenBank/DDBJ whole genome shotgun (WGS) entry which is preliminary data.</text>
</comment>
<feature type="domain" description="Type I restriction modification DNA specificity" evidence="4">
    <location>
        <begin position="4"/>
        <end position="152"/>
    </location>
</feature>
<keyword evidence="3" id="KW-0238">DNA-binding</keyword>
<dbReference type="STRING" id="1305737.GCA_000526355_03581"/>
<dbReference type="eggNOG" id="COG0732">
    <property type="taxonomic scope" value="Bacteria"/>
</dbReference>
<dbReference type="OrthoDB" id="825893at2"/>
<name>A0A0N8KH80_9BACT</name>
<comment type="similarity">
    <text evidence="1">Belongs to the type-I restriction system S methylase family.</text>
</comment>
<dbReference type="PANTHER" id="PTHR43140:SF1">
    <property type="entry name" value="TYPE I RESTRICTION ENZYME ECOKI SPECIFICITY SUBUNIT"/>
    <property type="match status" value="1"/>
</dbReference>
<proteinExistence type="inferred from homology"/>
<dbReference type="InterPro" id="IPR051212">
    <property type="entry name" value="Type-I_RE_S_subunit"/>
</dbReference>
<dbReference type="InterPro" id="IPR044946">
    <property type="entry name" value="Restrct_endonuc_typeI_TRD_sf"/>
</dbReference>
<dbReference type="GO" id="GO:0003677">
    <property type="term" value="F:DNA binding"/>
    <property type="evidence" value="ECO:0007669"/>
    <property type="project" value="UniProtKB-KW"/>
</dbReference>
<evidence type="ECO:0000256" key="3">
    <source>
        <dbReference type="ARBA" id="ARBA00023125"/>
    </source>
</evidence>
<accession>A0A0N8KH80</accession>
<keyword evidence="2" id="KW-0680">Restriction system</keyword>
<evidence type="ECO:0000256" key="2">
    <source>
        <dbReference type="ARBA" id="ARBA00022747"/>
    </source>
</evidence>
<reference evidence="5 6" key="1">
    <citation type="submission" date="2015-09" db="EMBL/GenBank/DDBJ databases">
        <title>Identification and resolution of microdiversity through metagenomic sequencing of parallel consortia.</title>
        <authorList>
            <person name="Nelson W.C."/>
            <person name="Romine M.F."/>
            <person name="Lindemann S.R."/>
        </authorList>
    </citation>
    <scope>NUCLEOTIDE SEQUENCE [LARGE SCALE GENOMIC DNA]</scope>
    <source>
        <strain evidence="5">HL-49</strain>
    </source>
</reference>
<dbReference type="EMBL" id="LJXT01000017">
    <property type="protein sequence ID" value="KPQ18994.1"/>
    <property type="molecule type" value="Genomic_DNA"/>
</dbReference>
<dbReference type="SUPFAM" id="SSF116734">
    <property type="entry name" value="DNA methylase specificity domain"/>
    <property type="match status" value="2"/>
</dbReference>